<dbReference type="AlphaFoldDB" id="A0A2T2XM17"/>
<gene>
    <name evidence="2" type="ORF">C7B46_00360</name>
</gene>
<evidence type="ECO:0000256" key="1">
    <source>
        <dbReference type="SAM" id="Coils"/>
    </source>
</evidence>
<name>A0A2T2XM17_9FIRM</name>
<dbReference type="Proteomes" id="UP000242972">
    <property type="component" value="Unassembled WGS sequence"/>
</dbReference>
<sequence length="159" mass="17676">MIPKQNRQWAAAMLGAVVAGSAIQAVTSHQRIQLIRQAQHYKIQSQEWQQKARRLEQELSAINRQAEQGTYIQSVRIEIATLPPHLSKVAVDAALEPYTETLLGAALAQIRIMMVYNMFNNRIVALGGALYRVEVKALLLSPATTVYVTVTPQAIPRTT</sequence>
<keyword evidence="1" id="KW-0175">Coiled coil</keyword>
<evidence type="ECO:0000313" key="3">
    <source>
        <dbReference type="Proteomes" id="UP000242972"/>
    </source>
</evidence>
<evidence type="ECO:0000313" key="2">
    <source>
        <dbReference type="EMBL" id="PSR35478.1"/>
    </source>
</evidence>
<comment type="caution">
    <text evidence="2">The sequence shown here is derived from an EMBL/GenBank/DDBJ whole genome shotgun (WGS) entry which is preliminary data.</text>
</comment>
<feature type="coiled-coil region" evidence="1">
    <location>
        <begin position="38"/>
        <end position="65"/>
    </location>
</feature>
<protein>
    <submittedName>
        <fullName evidence="2">Uncharacterized protein</fullName>
    </submittedName>
</protein>
<accession>A0A2T2XM17</accession>
<reference evidence="2 3" key="1">
    <citation type="journal article" date="2014" name="BMC Genomics">
        <title>Comparison of environmental and isolate Sulfobacillus genomes reveals diverse carbon, sulfur, nitrogen, and hydrogen metabolisms.</title>
        <authorList>
            <person name="Justice N.B."/>
            <person name="Norman A."/>
            <person name="Brown C.T."/>
            <person name="Singh A."/>
            <person name="Thomas B.C."/>
            <person name="Banfield J.F."/>
        </authorList>
    </citation>
    <scope>NUCLEOTIDE SEQUENCE [LARGE SCALE GENOMIC DNA]</scope>
    <source>
        <strain evidence="2">AMDSBA4</strain>
    </source>
</reference>
<dbReference type="EMBL" id="PXYW01000001">
    <property type="protein sequence ID" value="PSR35478.1"/>
    <property type="molecule type" value="Genomic_DNA"/>
</dbReference>
<organism evidence="2 3">
    <name type="scientific">Sulfobacillus benefaciens</name>
    <dbReference type="NCBI Taxonomy" id="453960"/>
    <lineage>
        <taxon>Bacteria</taxon>
        <taxon>Bacillati</taxon>
        <taxon>Bacillota</taxon>
        <taxon>Clostridia</taxon>
        <taxon>Eubacteriales</taxon>
        <taxon>Clostridiales Family XVII. Incertae Sedis</taxon>
        <taxon>Sulfobacillus</taxon>
    </lineage>
</organism>
<proteinExistence type="predicted"/>